<dbReference type="Gene3D" id="3.40.50.720">
    <property type="entry name" value="NAD(P)-binding Rossmann-like Domain"/>
    <property type="match status" value="1"/>
</dbReference>
<evidence type="ECO:0000313" key="2">
    <source>
        <dbReference type="EMBL" id="KAK4218907.1"/>
    </source>
</evidence>
<proteinExistence type="predicted"/>
<gene>
    <name evidence="2" type="ORF">QBC37DRAFT_410794</name>
</gene>
<feature type="domain" description="PRISE-like Rossmann-fold" evidence="1">
    <location>
        <begin position="64"/>
        <end position="275"/>
    </location>
</feature>
<name>A0AAN6YME9_9PEZI</name>
<reference evidence="2" key="2">
    <citation type="submission" date="2023-05" db="EMBL/GenBank/DDBJ databases">
        <authorList>
            <consortium name="Lawrence Berkeley National Laboratory"/>
            <person name="Steindorff A."/>
            <person name="Hensen N."/>
            <person name="Bonometti L."/>
            <person name="Westerberg I."/>
            <person name="Brannstrom I.O."/>
            <person name="Guillou S."/>
            <person name="Cros-Aarteil S."/>
            <person name="Calhoun S."/>
            <person name="Haridas S."/>
            <person name="Kuo A."/>
            <person name="Mondo S."/>
            <person name="Pangilinan J."/>
            <person name="Riley R."/>
            <person name="Labutti K."/>
            <person name="Andreopoulos B."/>
            <person name="Lipzen A."/>
            <person name="Chen C."/>
            <person name="Yanf M."/>
            <person name="Daum C."/>
            <person name="Ng V."/>
            <person name="Clum A."/>
            <person name="Ohm R."/>
            <person name="Martin F."/>
            <person name="Silar P."/>
            <person name="Natvig D."/>
            <person name="Lalanne C."/>
            <person name="Gautier V."/>
            <person name="Ament-Velasquez S.L."/>
            <person name="Kruys A."/>
            <person name="Hutchinson M.I."/>
            <person name="Powell A.J."/>
            <person name="Barry K."/>
            <person name="Miller A.N."/>
            <person name="Grigoriev I.V."/>
            <person name="Debuchy R."/>
            <person name="Gladieux P."/>
            <person name="Thoren M.H."/>
            <person name="Johannesson H."/>
        </authorList>
    </citation>
    <scope>NUCLEOTIDE SEQUENCE</scope>
    <source>
        <strain evidence="2">PSN293</strain>
    </source>
</reference>
<keyword evidence="3" id="KW-1185">Reference proteome</keyword>
<dbReference type="AlphaFoldDB" id="A0AAN6YME9"/>
<accession>A0AAN6YME9</accession>
<dbReference type="CDD" id="cd08948">
    <property type="entry name" value="5beta-POR_like_SDR_a"/>
    <property type="match status" value="1"/>
</dbReference>
<dbReference type="Proteomes" id="UP001301769">
    <property type="component" value="Unassembled WGS sequence"/>
</dbReference>
<reference evidence="2" key="1">
    <citation type="journal article" date="2023" name="Mol. Phylogenet. Evol.">
        <title>Genome-scale phylogeny and comparative genomics of the fungal order Sordariales.</title>
        <authorList>
            <person name="Hensen N."/>
            <person name="Bonometti L."/>
            <person name="Westerberg I."/>
            <person name="Brannstrom I.O."/>
            <person name="Guillou S."/>
            <person name="Cros-Aarteil S."/>
            <person name="Calhoun S."/>
            <person name="Haridas S."/>
            <person name="Kuo A."/>
            <person name="Mondo S."/>
            <person name="Pangilinan J."/>
            <person name="Riley R."/>
            <person name="LaButti K."/>
            <person name="Andreopoulos B."/>
            <person name="Lipzen A."/>
            <person name="Chen C."/>
            <person name="Yan M."/>
            <person name="Daum C."/>
            <person name="Ng V."/>
            <person name="Clum A."/>
            <person name="Steindorff A."/>
            <person name="Ohm R.A."/>
            <person name="Martin F."/>
            <person name="Silar P."/>
            <person name="Natvig D.O."/>
            <person name="Lalanne C."/>
            <person name="Gautier V."/>
            <person name="Ament-Velasquez S.L."/>
            <person name="Kruys A."/>
            <person name="Hutchinson M.I."/>
            <person name="Powell A.J."/>
            <person name="Barry K."/>
            <person name="Miller A.N."/>
            <person name="Grigoriev I.V."/>
            <person name="Debuchy R."/>
            <person name="Gladieux P."/>
            <person name="Hiltunen Thoren M."/>
            <person name="Johannesson H."/>
        </authorList>
    </citation>
    <scope>NUCLEOTIDE SEQUENCE</scope>
    <source>
        <strain evidence="2">PSN293</strain>
    </source>
</reference>
<dbReference type="EMBL" id="MU858050">
    <property type="protein sequence ID" value="KAK4218907.1"/>
    <property type="molecule type" value="Genomic_DNA"/>
</dbReference>
<comment type="caution">
    <text evidence="2">The sequence shown here is derived from an EMBL/GenBank/DDBJ whole genome shotgun (WGS) entry which is preliminary data.</text>
</comment>
<dbReference type="Pfam" id="PF22917">
    <property type="entry name" value="PRISE"/>
    <property type="match status" value="1"/>
</dbReference>
<organism evidence="2 3">
    <name type="scientific">Rhypophila decipiens</name>
    <dbReference type="NCBI Taxonomy" id="261697"/>
    <lineage>
        <taxon>Eukaryota</taxon>
        <taxon>Fungi</taxon>
        <taxon>Dikarya</taxon>
        <taxon>Ascomycota</taxon>
        <taxon>Pezizomycotina</taxon>
        <taxon>Sordariomycetes</taxon>
        <taxon>Sordariomycetidae</taxon>
        <taxon>Sordariales</taxon>
        <taxon>Naviculisporaceae</taxon>
        <taxon>Rhypophila</taxon>
    </lineage>
</organism>
<protein>
    <submittedName>
        <fullName evidence="2">Iridoid synthase</fullName>
    </submittedName>
</protein>
<dbReference type="PANTHER" id="PTHR32487:SF0">
    <property type="entry name" value="3-OXO-DELTA(4,5)-STEROID 5-BETA-REDUCTASE"/>
    <property type="match status" value="1"/>
</dbReference>
<evidence type="ECO:0000313" key="3">
    <source>
        <dbReference type="Proteomes" id="UP001301769"/>
    </source>
</evidence>
<dbReference type="SUPFAM" id="SSF51735">
    <property type="entry name" value="NAD(P)-binding Rossmann-fold domains"/>
    <property type="match status" value="1"/>
</dbReference>
<dbReference type="InterPro" id="IPR055222">
    <property type="entry name" value="PRISE-like_Rossmann-fold"/>
</dbReference>
<dbReference type="PANTHER" id="PTHR32487">
    <property type="entry name" value="3-OXO-DELTA(4,5)-STEROID 5-BETA-REDUCTASE"/>
    <property type="match status" value="1"/>
</dbReference>
<evidence type="ECO:0000259" key="1">
    <source>
        <dbReference type="Pfam" id="PF22917"/>
    </source>
</evidence>
<dbReference type="InterPro" id="IPR036291">
    <property type="entry name" value="NAD(P)-bd_dom_sf"/>
</dbReference>
<sequence>MSSENTAIVVGATGILGREIVKELAKDFKKVHALSRSKKDDCPSNVEHNFIDLTSSAEEMANTLKGVEAEYIFFAAYLQKDSEQENWDVNGDMLLNYLKSLELTGAVKHVKRIILVTGCKQYGVHLGQVKNPMLESDPWLRDTSLYPPNFYYRQQDILREFCEKSHPEISWVVTYPNDVIGFANGNFMNLASGLALYVAVSKELDSDSKGIVWPGGEAFYTKFDTFTSSKLHAAFCKWAALTPGTANQAFNVVNDDVASWQDLWPRVAKRFGTKVREDQFSDSVGVGVKWKSETELPNPPPIALLAGEIGLRSGGGDDKKVNVPGSKLEQRVNLTKWSQEKEVKEAWDRLAEREGLQKDAFEKATWGFLDFILGRNFDVVASMSKAKRFGWVSPPSIDTWQALDEVFGELEEAKVLPARK</sequence>